<keyword evidence="3" id="KW-0862">Zinc</keyword>
<evidence type="ECO:0000256" key="4">
    <source>
        <dbReference type="ARBA" id="ARBA00023125"/>
    </source>
</evidence>
<evidence type="ECO:0000256" key="1">
    <source>
        <dbReference type="ARBA" id="ARBA00022723"/>
    </source>
</evidence>
<sequence>MPVCVFPNCDSGSRKKGIQSNPNVHLHRFPKNEDIRNKWLMQIGSNIDGKCINLNSVQDGLRYQTYVDDICLGADTEELLSKLQSELKAVLGRSALELKKWSSNSRRVLLDVAAADRVSDVINFDDKEGGTTKVLGLRWEPVKDVFGFDVRPVTKVITKRSVLSTIATIFDPIGFLAPVIFHAKHIMQLNWDGMIRYQTT</sequence>
<keyword evidence="7" id="KW-1185">Reference proteome</keyword>
<evidence type="ECO:0000256" key="3">
    <source>
        <dbReference type="ARBA" id="ARBA00022833"/>
    </source>
</evidence>
<evidence type="ECO:0000256" key="2">
    <source>
        <dbReference type="ARBA" id="ARBA00022771"/>
    </source>
</evidence>
<name>A0A8R2NQQ7_ACYPI</name>
<dbReference type="SUPFAM" id="SSF57716">
    <property type="entry name" value="Glucocorticoid receptor-like (DNA-binding domain)"/>
    <property type="match status" value="1"/>
</dbReference>
<dbReference type="InterPro" id="IPR008042">
    <property type="entry name" value="Retrotrans_Pao"/>
</dbReference>
<accession>A0A8R2NQQ7</accession>
<organism evidence="6 7">
    <name type="scientific">Acyrthosiphon pisum</name>
    <name type="common">Pea aphid</name>
    <dbReference type="NCBI Taxonomy" id="7029"/>
    <lineage>
        <taxon>Eukaryota</taxon>
        <taxon>Metazoa</taxon>
        <taxon>Ecdysozoa</taxon>
        <taxon>Arthropoda</taxon>
        <taxon>Hexapoda</taxon>
        <taxon>Insecta</taxon>
        <taxon>Pterygota</taxon>
        <taxon>Neoptera</taxon>
        <taxon>Paraneoptera</taxon>
        <taxon>Hemiptera</taxon>
        <taxon>Sternorrhyncha</taxon>
        <taxon>Aphidomorpha</taxon>
        <taxon>Aphidoidea</taxon>
        <taxon>Aphididae</taxon>
        <taxon>Macrosiphini</taxon>
        <taxon>Acyrthosiphon</taxon>
    </lineage>
</organism>
<dbReference type="Proteomes" id="UP000007819">
    <property type="component" value="Chromosome A2"/>
</dbReference>
<dbReference type="GO" id="GO:0003677">
    <property type="term" value="F:DNA binding"/>
    <property type="evidence" value="ECO:0007669"/>
    <property type="project" value="UniProtKB-KW"/>
</dbReference>
<reference evidence="6" key="2">
    <citation type="submission" date="2022-06" db="UniProtKB">
        <authorList>
            <consortium name="EnsemblMetazoa"/>
        </authorList>
    </citation>
    <scope>IDENTIFICATION</scope>
</reference>
<reference evidence="7" key="1">
    <citation type="submission" date="2010-06" db="EMBL/GenBank/DDBJ databases">
        <authorList>
            <person name="Jiang H."/>
            <person name="Abraham K."/>
            <person name="Ali S."/>
            <person name="Alsbrooks S.L."/>
            <person name="Anim B.N."/>
            <person name="Anosike U.S."/>
            <person name="Attaway T."/>
            <person name="Bandaranaike D.P."/>
            <person name="Battles P.K."/>
            <person name="Bell S.N."/>
            <person name="Bell A.V."/>
            <person name="Beltran B."/>
            <person name="Bickham C."/>
            <person name="Bustamante Y."/>
            <person name="Caleb T."/>
            <person name="Canada A."/>
            <person name="Cardenas V."/>
            <person name="Carter K."/>
            <person name="Chacko J."/>
            <person name="Chandrabose M.N."/>
            <person name="Chavez D."/>
            <person name="Chavez A."/>
            <person name="Chen L."/>
            <person name="Chu H.-S."/>
            <person name="Claassen K.J."/>
            <person name="Cockrell R."/>
            <person name="Collins M."/>
            <person name="Cooper J.A."/>
            <person name="Cree A."/>
            <person name="Curry S.M."/>
            <person name="Da Y."/>
            <person name="Dao M.D."/>
            <person name="Das B."/>
            <person name="Davila M.-L."/>
            <person name="Davy-Carroll L."/>
            <person name="Denson S."/>
            <person name="Dinh H."/>
            <person name="Ebong V.E."/>
            <person name="Edwards J.R."/>
            <person name="Egan A."/>
            <person name="El-Daye J."/>
            <person name="Escobedo L."/>
            <person name="Fernandez S."/>
            <person name="Fernando P.R."/>
            <person name="Flagg N."/>
            <person name="Forbes L.D."/>
            <person name="Fowler R.G."/>
            <person name="Fu Q."/>
            <person name="Gabisi R.A."/>
            <person name="Ganer J."/>
            <person name="Garbino Pronczuk A."/>
            <person name="Garcia R.M."/>
            <person name="Garner T."/>
            <person name="Garrett T.E."/>
            <person name="Gonzalez D.A."/>
            <person name="Hamid H."/>
            <person name="Hawkins E.S."/>
            <person name="Hirani K."/>
            <person name="Hogues M.E."/>
            <person name="Hollins B."/>
            <person name="Hsiao C.-H."/>
            <person name="Jabil R."/>
            <person name="James M.L."/>
            <person name="Jhangiani S.N."/>
            <person name="Johnson B."/>
            <person name="Johnson Q."/>
            <person name="Joshi V."/>
            <person name="Kalu J.B."/>
            <person name="Kam C."/>
            <person name="Kashfia A."/>
            <person name="Keebler J."/>
            <person name="Kisamo H."/>
            <person name="Kovar C.L."/>
            <person name="Lago L.A."/>
            <person name="Lai C.-Y."/>
            <person name="Laidlaw J."/>
            <person name="Lara F."/>
            <person name="Le T.-K."/>
            <person name="Lee S.L."/>
            <person name="Legall F.H."/>
            <person name="Lemon S.J."/>
            <person name="Lewis L.R."/>
            <person name="Li B."/>
            <person name="Liu Y."/>
            <person name="Liu Y.-S."/>
            <person name="Lopez J."/>
            <person name="Lozado R.J."/>
            <person name="Lu J."/>
            <person name="Madu R.C."/>
            <person name="Maheshwari M."/>
            <person name="Maheshwari R."/>
            <person name="Malloy K."/>
            <person name="Martinez E."/>
            <person name="Mathew T."/>
            <person name="Mercado I.C."/>
            <person name="Mercado C."/>
            <person name="Meyer B."/>
            <person name="Montgomery K."/>
            <person name="Morgan M.B."/>
            <person name="Munidasa M."/>
            <person name="Nazareth L.V."/>
            <person name="Nelson J."/>
            <person name="Ng B.M."/>
            <person name="Nguyen N.B."/>
            <person name="Nguyen P.Q."/>
            <person name="Nguyen T."/>
            <person name="Obregon M."/>
            <person name="Okwuonu G.O."/>
            <person name="Onwere C.G."/>
            <person name="Orozco G."/>
            <person name="Parra A."/>
            <person name="Patel S."/>
            <person name="Patil S."/>
            <person name="Perez A."/>
            <person name="Perez Y."/>
            <person name="Pham C."/>
            <person name="Primus E.L."/>
            <person name="Pu L.-L."/>
            <person name="Puazo M."/>
            <person name="Qin X."/>
            <person name="Quiroz J.B."/>
            <person name="Reese J."/>
            <person name="Richards S."/>
            <person name="Rives C.M."/>
            <person name="Robberts R."/>
            <person name="Ruiz S.J."/>
            <person name="Ruiz M.J."/>
            <person name="Santibanez J."/>
            <person name="Schneider B.W."/>
            <person name="Sisson I."/>
            <person name="Smith M."/>
            <person name="Sodergren E."/>
            <person name="Song X.-Z."/>
            <person name="Song B.B."/>
            <person name="Summersgill H."/>
            <person name="Thelus R."/>
            <person name="Thornton R.D."/>
            <person name="Trejos Z.Y."/>
            <person name="Usmani K."/>
            <person name="Vattathil S."/>
            <person name="Villasana D."/>
            <person name="Walker D.L."/>
            <person name="Wang S."/>
            <person name="Wang K."/>
            <person name="White C.S."/>
            <person name="Williams A.C."/>
            <person name="Williamson J."/>
            <person name="Wilson K."/>
            <person name="Woghiren I.O."/>
            <person name="Woodworth J.R."/>
            <person name="Worley K.C."/>
            <person name="Wright R.A."/>
            <person name="Wu W."/>
            <person name="Young L."/>
            <person name="Zhang L."/>
            <person name="Zhang J."/>
            <person name="Zhu Y."/>
            <person name="Muzny D.M."/>
            <person name="Weinstock G."/>
            <person name="Gibbs R.A."/>
        </authorList>
    </citation>
    <scope>NUCLEOTIDE SEQUENCE [LARGE SCALE GENOMIC DNA]</scope>
    <source>
        <strain evidence="7">LSR1</strain>
    </source>
</reference>
<proteinExistence type="predicted"/>
<dbReference type="EnsemblMetazoa" id="XM_029489958.1">
    <property type="protein sequence ID" value="XP_029345818.1"/>
    <property type="gene ID" value="LOC103309127"/>
</dbReference>
<dbReference type="KEGG" id="api:103309127"/>
<dbReference type="GO" id="GO:0008270">
    <property type="term" value="F:zinc ion binding"/>
    <property type="evidence" value="ECO:0007669"/>
    <property type="project" value="UniProtKB-KW"/>
</dbReference>
<keyword evidence="1" id="KW-0479">Metal-binding</keyword>
<dbReference type="Pfam" id="PF05485">
    <property type="entry name" value="THAP"/>
    <property type="match status" value="1"/>
</dbReference>
<keyword evidence="4" id="KW-0238">DNA-binding</keyword>
<dbReference type="GeneID" id="103309127"/>
<dbReference type="OrthoDB" id="6628302at2759"/>
<evidence type="ECO:0000313" key="7">
    <source>
        <dbReference type="Proteomes" id="UP000007819"/>
    </source>
</evidence>
<dbReference type="RefSeq" id="XP_029345818.1">
    <property type="nucleotide sequence ID" value="XM_029489958.1"/>
</dbReference>
<dbReference type="InterPro" id="IPR006612">
    <property type="entry name" value="THAP_Znf"/>
</dbReference>
<dbReference type="AlphaFoldDB" id="A0A8R2NQQ7"/>
<protein>
    <recommendedName>
        <fullName evidence="5">THAP-type domain-containing protein</fullName>
    </recommendedName>
</protein>
<keyword evidence="2" id="KW-0863">Zinc-finger</keyword>
<dbReference type="Pfam" id="PF05380">
    <property type="entry name" value="Peptidase_A17"/>
    <property type="match status" value="1"/>
</dbReference>
<feature type="domain" description="THAP-type" evidence="5">
    <location>
        <begin position="4"/>
        <end position="46"/>
    </location>
</feature>
<dbReference type="PANTHER" id="PTHR47331">
    <property type="entry name" value="PHD-TYPE DOMAIN-CONTAINING PROTEIN"/>
    <property type="match status" value="1"/>
</dbReference>
<evidence type="ECO:0000259" key="5">
    <source>
        <dbReference type="Pfam" id="PF05485"/>
    </source>
</evidence>
<evidence type="ECO:0000313" key="6">
    <source>
        <dbReference type="EnsemblMetazoa" id="XP_029345818.1"/>
    </source>
</evidence>